<protein>
    <submittedName>
        <fullName evidence="1">Polyprenyl synthetase family protein</fullName>
    </submittedName>
</protein>
<gene>
    <name evidence="1" type="ORF">E5990_00380</name>
</gene>
<dbReference type="Proteomes" id="UP000305401">
    <property type="component" value="Unassembled WGS sequence"/>
</dbReference>
<sequence>MLTEQQYRELINEAITAINYPAEPSGLYQPISYTLAGGGKRLRPILLLAAAHSCGTAPDKAMKQALGIEMFHNFTLLHDDVMDNADMRHGRPTVHKHWNNPTAILSGDAMLTMATSMISDCRPDKLRNVLDLFNKTAMEIYQGQQYDMDFEQMPGLVSVNQYMHMIRLKTSVLLGCACQMGALVAGAEESTQKALYRFGENLGLAFQLQDDWLDTFGNPDIFGKNIGGDILNDKQTFLLISTINKASEKQRQRLASMAGQRSVEKIEYYTHLYRELGAEQECRQMINHYGSESIKALNQSGIPADAINFFTNLAQASLTRTH</sequence>
<keyword evidence="2" id="KW-1185">Reference proteome</keyword>
<dbReference type="EMBL" id="SSTG01000002">
    <property type="protein sequence ID" value="THG55296.1"/>
    <property type="molecule type" value="Genomic_DNA"/>
</dbReference>
<comment type="caution">
    <text evidence="1">The sequence shown here is derived from an EMBL/GenBank/DDBJ whole genome shotgun (WGS) entry which is preliminary data.</text>
</comment>
<evidence type="ECO:0000313" key="1">
    <source>
        <dbReference type="EMBL" id="THG55296.1"/>
    </source>
</evidence>
<reference evidence="1" key="1">
    <citation type="submission" date="2019-04" db="EMBL/GenBank/DDBJ databases">
        <title>Microbes associate with the intestines of laboratory mice.</title>
        <authorList>
            <person name="Navarre W."/>
            <person name="Wong E."/>
            <person name="Huang K.C."/>
            <person name="Tropini C."/>
            <person name="Ng K."/>
            <person name="Yu B."/>
        </authorList>
    </citation>
    <scope>NUCLEOTIDE SEQUENCE</scope>
    <source>
        <strain evidence="1">NM86_A22</strain>
    </source>
</reference>
<evidence type="ECO:0000313" key="2">
    <source>
        <dbReference type="Proteomes" id="UP000305401"/>
    </source>
</evidence>
<proteinExistence type="predicted"/>
<organism evidence="1 2">
    <name type="scientific">Muribaculum caecicola</name>
    <dbReference type="NCBI Taxonomy" id="3038144"/>
    <lineage>
        <taxon>Bacteria</taxon>
        <taxon>Pseudomonadati</taxon>
        <taxon>Bacteroidota</taxon>
        <taxon>Bacteroidia</taxon>
        <taxon>Bacteroidales</taxon>
        <taxon>Muribaculaceae</taxon>
        <taxon>Muribaculum</taxon>
    </lineage>
</organism>
<name>A0AC61S8V0_9BACT</name>
<accession>A0AC61S8V0</accession>